<proteinExistence type="predicted"/>
<dbReference type="EMBL" id="KJ668716">
    <property type="protein sequence ID" value="AII27432.1"/>
    <property type="molecule type" value="Genomic_DNA"/>
</dbReference>
<reference evidence="1" key="1">
    <citation type="submission" date="2014-04" db="EMBL/GenBank/DDBJ databases">
        <title>Genome sequencing of lytic Listeria phages.</title>
        <authorList>
            <person name="Woolston J."/>
            <person name="Rajanna C."/>
            <person name="Abuladze T."/>
            <person name="Li M."/>
            <person name="Anderson B."/>
            <person name="Sulakvelidze A."/>
        </authorList>
    </citation>
    <scope>NUCLEOTIDE SEQUENCE</scope>
</reference>
<name>A0A076G7H4_9CAUD</name>
<organism evidence="1">
    <name type="scientific">Listeria phage LMTA-34</name>
    <dbReference type="NCBI Taxonomy" id="1486397"/>
    <lineage>
        <taxon>Viruses</taxon>
        <taxon>Duplodnaviria</taxon>
        <taxon>Heunggongvirae</taxon>
        <taxon>Uroviricota</taxon>
        <taxon>Caudoviricetes</taxon>
        <taxon>Herelleviridae</taxon>
        <taxon>Jasinskavirinae</taxon>
        <taxon>Pecentumvirus</taxon>
        <taxon>Pecentumvirus LMTA34</taxon>
    </lineage>
</organism>
<protein>
    <submittedName>
        <fullName evidence="1">Uncharacterized protein</fullName>
    </submittedName>
</protein>
<evidence type="ECO:0000313" key="1">
    <source>
        <dbReference type="EMBL" id="AII27432.1"/>
    </source>
</evidence>
<sequence>MNSWESILGLGSAHKMVIAQELVSFLYKENRDTTTLGENELFILKFLLDNKAEFNRKETYYGTTFYRGYTITVNVRDFVSATISRDITSVDKDEDKATPEAVSWLEVECCDILYEFLSTKLTAEKGSGRLSDTLKISRSYEEKVKGLEITITKTKVFNKLGGE</sequence>
<accession>A0A076G7H4</accession>